<keyword evidence="14 17" id="KW-0676">Redox-active center</keyword>
<feature type="binding site" evidence="17">
    <location>
        <position position="115"/>
    </location>
    <ligand>
        <name>[4Fe-4S] cluster</name>
        <dbReference type="ChEBI" id="CHEBI:49883"/>
    </ligand>
</feature>
<comment type="caution">
    <text evidence="18">The sequence shown here is derived from an EMBL/GenBank/DDBJ whole genome shotgun (WGS) entry which is preliminary data.</text>
</comment>
<evidence type="ECO:0000256" key="5">
    <source>
        <dbReference type="ARBA" id="ARBA00016895"/>
    </source>
</evidence>
<keyword evidence="7 17" id="KW-0819">tRNA processing</keyword>
<feature type="disulfide bond" description="Redox-active" evidence="17">
    <location>
        <begin position="197"/>
        <end position="199"/>
    </location>
</feature>
<evidence type="ECO:0000256" key="9">
    <source>
        <dbReference type="ARBA" id="ARBA00022785"/>
    </source>
</evidence>
<comment type="pathway">
    <text evidence="2 17">tRNA modification; tRNA-queuosine biosynthesis.</text>
</comment>
<keyword evidence="9 17" id="KW-0671">Queuosine biosynthesis</keyword>
<keyword evidence="11 17" id="KW-0408">Iron</keyword>
<reference evidence="18" key="1">
    <citation type="submission" date="2020-10" db="EMBL/GenBank/DDBJ databases">
        <authorList>
            <person name="Gilroy R."/>
        </authorList>
    </citation>
    <scope>NUCLEOTIDE SEQUENCE</scope>
    <source>
        <strain evidence="18">ChiSxjej1B13-7958</strain>
    </source>
</reference>
<evidence type="ECO:0000256" key="12">
    <source>
        <dbReference type="ARBA" id="ARBA00023014"/>
    </source>
</evidence>
<reference evidence="18" key="2">
    <citation type="journal article" date="2021" name="PeerJ">
        <title>Extensive microbial diversity within the chicken gut microbiome revealed by metagenomics and culture.</title>
        <authorList>
            <person name="Gilroy R."/>
            <person name="Ravi A."/>
            <person name="Getino M."/>
            <person name="Pursley I."/>
            <person name="Horton D.L."/>
            <person name="Alikhan N.F."/>
            <person name="Baker D."/>
            <person name="Gharbi K."/>
            <person name="Hall N."/>
            <person name="Watson M."/>
            <person name="Adriaenssens E.M."/>
            <person name="Foster-Nyarko E."/>
            <person name="Jarju S."/>
            <person name="Secka A."/>
            <person name="Antonio M."/>
            <person name="Oren A."/>
            <person name="Chaudhuri R.R."/>
            <person name="La Ragione R."/>
            <person name="Hildebrand F."/>
            <person name="Pallen M.J."/>
        </authorList>
    </citation>
    <scope>NUCLEOTIDE SEQUENCE</scope>
    <source>
        <strain evidence="18">ChiSxjej1B13-7958</strain>
    </source>
</reference>
<dbReference type="EC" id="1.17.99.6" evidence="4 17"/>
<evidence type="ECO:0000256" key="14">
    <source>
        <dbReference type="ARBA" id="ARBA00023284"/>
    </source>
</evidence>
<accession>A0A9D1DEA0</accession>
<dbReference type="PANTHER" id="PTHR36701:SF1">
    <property type="entry name" value="EPOXYQUEUOSINE REDUCTASE QUEH"/>
    <property type="match status" value="1"/>
</dbReference>
<dbReference type="HAMAP" id="MF_02089">
    <property type="entry name" value="QueH"/>
    <property type="match status" value="1"/>
</dbReference>
<evidence type="ECO:0000256" key="8">
    <source>
        <dbReference type="ARBA" id="ARBA00022723"/>
    </source>
</evidence>
<dbReference type="InterPro" id="IPR003828">
    <property type="entry name" value="QueH"/>
</dbReference>
<evidence type="ECO:0000256" key="1">
    <source>
        <dbReference type="ARBA" id="ARBA00002268"/>
    </source>
</evidence>
<evidence type="ECO:0000256" key="4">
    <source>
        <dbReference type="ARBA" id="ARBA00012622"/>
    </source>
</evidence>
<name>A0A9D1DEA0_9FIRM</name>
<organism evidence="18 19">
    <name type="scientific">Candidatus Caccousia avicola</name>
    <dbReference type="NCBI Taxonomy" id="2840721"/>
    <lineage>
        <taxon>Bacteria</taxon>
        <taxon>Bacillati</taxon>
        <taxon>Bacillota</taxon>
        <taxon>Clostridia</taxon>
        <taxon>Eubacteriales</taxon>
        <taxon>Oscillospiraceae</taxon>
        <taxon>Oscillospiraceae incertae sedis</taxon>
        <taxon>Candidatus Caccousia</taxon>
    </lineage>
</organism>
<keyword evidence="10 17" id="KW-0560">Oxidoreductase</keyword>
<dbReference type="EMBL" id="DVGZ01000047">
    <property type="protein sequence ID" value="HIR46982.1"/>
    <property type="molecule type" value="Genomic_DNA"/>
</dbReference>
<evidence type="ECO:0000256" key="2">
    <source>
        <dbReference type="ARBA" id="ARBA00004691"/>
    </source>
</evidence>
<evidence type="ECO:0000313" key="18">
    <source>
        <dbReference type="EMBL" id="HIR46982.1"/>
    </source>
</evidence>
<evidence type="ECO:0000313" key="19">
    <source>
        <dbReference type="Proteomes" id="UP000824242"/>
    </source>
</evidence>
<dbReference type="Pfam" id="PF02677">
    <property type="entry name" value="QueH"/>
    <property type="match status" value="1"/>
</dbReference>
<evidence type="ECO:0000256" key="3">
    <source>
        <dbReference type="ARBA" id="ARBA00008207"/>
    </source>
</evidence>
<sequence length="210" mass="23998">MPENRVNYQRELDRILAALPENGAPPTLLLHACCAPCSSYVLEYLSRYFSITLLFYNPNISPAPEYDHRLEEVRRLVSEMPLKNPVTVEAGRYEPSEFTGIARGLERVPEGGERCFRCYELRLREAAQIAKERGFDWFCTTLSISPLKNAQKLNEIGLRLAAETGVRWLPSDFKKKEGFKRSIVLSEEYSLYRQNYCGCVYSKALAGKSV</sequence>
<feature type="binding site" evidence="17">
    <location>
        <position position="118"/>
    </location>
    <ligand>
        <name>[4Fe-4S] cluster</name>
        <dbReference type="ChEBI" id="CHEBI:49883"/>
    </ligand>
</feature>
<keyword evidence="13 17" id="KW-1015">Disulfide bond</keyword>
<comment type="catalytic activity">
    <reaction evidence="16 17">
        <text>epoxyqueuosine(34) in tRNA + AH2 = queuosine(34) in tRNA + A + H2O</text>
        <dbReference type="Rhea" id="RHEA:32159"/>
        <dbReference type="Rhea" id="RHEA-COMP:18571"/>
        <dbReference type="Rhea" id="RHEA-COMP:18582"/>
        <dbReference type="ChEBI" id="CHEBI:13193"/>
        <dbReference type="ChEBI" id="CHEBI:15377"/>
        <dbReference type="ChEBI" id="CHEBI:17499"/>
        <dbReference type="ChEBI" id="CHEBI:194431"/>
        <dbReference type="ChEBI" id="CHEBI:194443"/>
        <dbReference type="EC" id="1.17.99.6"/>
    </reaction>
</comment>
<proteinExistence type="inferred from homology"/>
<feature type="binding site" evidence="17">
    <location>
        <position position="34"/>
    </location>
    <ligand>
        <name>[4Fe-4S] cluster</name>
        <dbReference type="ChEBI" id="CHEBI:49883"/>
    </ligand>
</feature>
<evidence type="ECO:0000256" key="6">
    <source>
        <dbReference type="ARBA" id="ARBA00022485"/>
    </source>
</evidence>
<dbReference type="GO" id="GO:0008616">
    <property type="term" value="P:tRNA queuosine(34) biosynthetic process"/>
    <property type="evidence" value="ECO:0007669"/>
    <property type="project" value="UniProtKB-UniRule"/>
</dbReference>
<comment type="similarity">
    <text evidence="3 17">Belongs to the QueH family.</text>
</comment>
<evidence type="ECO:0000256" key="11">
    <source>
        <dbReference type="ARBA" id="ARBA00023004"/>
    </source>
</evidence>
<protein>
    <recommendedName>
        <fullName evidence="5 17">Epoxyqueuosine reductase QueH</fullName>
        <ecNumber evidence="4 17">1.17.99.6</ecNumber>
    </recommendedName>
    <alternativeName>
        <fullName evidence="15 17">Queuosine biosynthesis protein QueH</fullName>
    </alternativeName>
</protein>
<comment type="function">
    <text evidence="1 17">Catalyzes the conversion of epoxyqueuosine (oQ) to queuosine (Q), which is a hypermodified base found in the wobble positions of tRNA(Asp), tRNA(Asn), tRNA(His) and tRNA(Tyr).</text>
</comment>
<dbReference type="PANTHER" id="PTHR36701">
    <property type="entry name" value="EPOXYQUEUOSINE REDUCTASE QUEH"/>
    <property type="match status" value="1"/>
</dbReference>
<dbReference type="AlphaFoldDB" id="A0A9D1DEA0"/>
<keyword evidence="6 17" id="KW-0004">4Fe-4S</keyword>
<evidence type="ECO:0000256" key="16">
    <source>
        <dbReference type="ARBA" id="ARBA00047415"/>
    </source>
</evidence>
<feature type="binding site" evidence="17">
    <location>
        <position position="33"/>
    </location>
    <ligand>
        <name>[4Fe-4S] cluster</name>
        <dbReference type="ChEBI" id="CHEBI:49883"/>
    </ligand>
</feature>
<keyword evidence="8 17" id="KW-0479">Metal-binding</keyword>
<dbReference type="GO" id="GO:0052693">
    <property type="term" value="F:epoxyqueuosine reductase activity"/>
    <property type="evidence" value="ECO:0007669"/>
    <property type="project" value="UniProtKB-UniRule"/>
</dbReference>
<evidence type="ECO:0000256" key="15">
    <source>
        <dbReference type="ARBA" id="ARBA00031446"/>
    </source>
</evidence>
<evidence type="ECO:0000256" key="7">
    <source>
        <dbReference type="ARBA" id="ARBA00022694"/>
    </source>
</evidence>
<keyword evidence="12 17" id="KW-0411">Iron-sulfur</keyword>
<dbReference type="GO" id="GO:0046872">
    <property type="term" value="F:metal ion binding"/>
    <property type="evidence" value="ECO:0007669"/>
    <property type="project" value="UniProtKB-KW"/>
</dbReference>
<evidence type="ECO:0000256" key="13">
    <source>
        <dbReference type="ARBA" id="ARBA00023157"/>
    </source>
</evidence>
<gene>
    <name evidence="17" type="primary">queH</name>
    <name evidence="18" type="ORF">IAB89_04895</name>
</gene>
<dbReference type="GO" id="GO:0051539">
    <property type="term" value="F:4 iron, 4 sulfur cluster binding"/>
    <property type="evidence" value="ECO:0007669"/>
    <property type="project" value="UniProtKB-UniRule"/>
</dbReference>
<dbReference type="Proteomes" id="UP000824242">
    <property type="component" value="Unassembled WGS sequence"/>
</dbReference>
<evidence type="ECO:0000256" key="17">
    <source>
        <dbReference type="HAMAP-Rule" id="MF_02089"/>
    </source>
</evidence>
<evidence type="ECO:0000256" key="10">
    <source>
        <dbReference type="ARBA" id="ARBA00023002"/>
    </source>
</evidence>